<evidence type="ECO:0000313" key="2">
    <source>
        <dbReference type="Proteomes" id="UP000001936"/>
    </source>
</evidence>
<geneLocation type="plasmid" evidence="1 2">
    <name>p42f</name>
</geneLocation>
<dbReference type="KEGG" id="ret:RHE_PF00036"/>
<dbReference type="AlphaFoldDB" id="Q2JZQ6"/>
<sequence>MQCCALRNAFCETPRFTRMLRMKGALLAAVLAAALPGCKIIKTPTAEEKAAAAAKTAFDPNAKVEAIWQPQVVPYFEKRAGELKDVMQLVSTSPDAAGEKYGNPRKQSSSPWTYAVKITGTVVAADTASRAATLDVDADGDGKADAKVQIGPALRGTALRDTLDFVNFNEFKNQIEWAQFGKAFNEKANAAFLSAAPRDGLIGKTVSVTGAFPLPRSGELPLVTPSELKVGS</sequence>
<organism evidence="1 2">
    <name type="scientific">Rhizobium etli (strain ATCC 51251 / DSM 11541 / JCM 21823 / NBRC 15573 / CFN 42)</name>
    <dbReference type="NCBI Taxonomy" id="347834"/>
    <lineage>
        <taxon>Bacteria</taxon>
        <taxon>Pseudomonadati</taxon>
        <taxon>Pseudomonadota</taxon>
        <taxon>Alphaproteobacteria</taxon>
        <taxon>Hyphomicrobiales</taxon>
        <taxon>Rhizobiaceae</taxon>
        <taxon>Rhizobium/Agrobacterium group</taxon>
        <taxon>Rhizobium</taxon>
    </lineage>
</organism>
<keyword evidence="1" id="KW-0614">Plasmid</keyword>
<dbReference type="SUPFAM" id="SSF141318">
    <property type="entry name" value="TM0957-like"/>
    <property type="match status" value="1"/>
</dbReference>
<dbReference type="InterPro" id="IPR014582">
    <property type="entry name" value="UCP033535_lipo"/>
</dbReference>
<dbReference type="EMBL" id="CP000138">
    <property type="protein sequence ID" value="ABC93930.1"/>
    <property type="molecule type" value="Genomic_DNA"/>
</dbReference>
<keyword evidence="2" id="KW-1185">Reference proteome</keyword>
<protein>
    <submittedName>
        <fullName evidence="1">Hypothetical conserved protein</fullName>
    </submittedName>
</protein>
<dbReference type="PIRSF" id="PIRSF033535">
    <property type="entry name" value="UCP033535_plp"/>
    <property type="match status" value="1"/>
</dbReference>
<evidence type="ECO:0000313" key="1">
    <source>
        <dbReference type="EMBL" id="ABC93930.1"/>
    </source>
</evidence>
<accession>Q2JZQ6</accession>
<dbReference type="Proteomes" id="UP000001936">
    <property type="component" value="Plasmid p42f"/>
</dbReference>
<dbReference type="InterPro" id="IPR036215">
    <property type="entry name" value="TM0957-like_sf"/>
</dbReference>
<reference evidence="1 2" key="1">
    <citation type="journal article" date="2006" name="Proc. Natl. Acad. Sci. U.S.A.">
        <title>The partitioned Rhizobium etli genome: genetic and metabolic redundancy in seven interacting replicons.</title>
        <authorList>
            <person name="Gonzalez V."/>
            <person name="Santamaria R.I."/>
            <person name="Bustos P."/>
            <person name="Hernandez-Gonzalez I."/>
            <person name="Medrano-Soto A."/>
            <person name="Moreno-Hagelsieb G."/>
            <person name="Janga S.C."/>
            <person name="Ramirez M.A."/>
            <person name="Jimenez-Jacinto V."/>
            <person name="Collado-Vides J."/>
            <person name="Davila G."/>
        </authorList>
    </citation>
    <scope>NUCLEOTIDE SEQUENCE [LARGE SCALE GENOMIC DNA]</scope>
    <source>
        <strain evidence="2">ATCC 51251 / DSM 11541 / JCM 21823 / NBRC 15573 / CFN 42</strain>
    </source>
</reference>
<dbReference type="HOGENOM" id="CLU_076022_1_0_5"/>
<proteinExistence type="predicted"/>
<name>Q2JZQ6_RHIEC</name>
<gene>
    <name evidence="1" type="ordered locus">RHE_PF00036</name>
</gene>
<dbReference type="Pfam" id="PF10054">
    <property type="entry name" value="DUF2291"/>
    <property type="match status" value="1"/>
</dbReference>